<dbReference type="PANTHER" id="PTHR46889">
    <property type="entry name" value="TRANSPOSASE INSF FOR INSERTION SEQUENCE IS3B-RELATED"/>
    <property type="match status" value="1"/>
</dbReference>
<dbReference type="PROSITE" id="PS50994">
    <property type="entry name" value="INTEGRASE"/>
    <property type="match status" value="1"/>
</dbReference>
<dbReference type="Pfam" id="PF00665">
    <property type="entry name" value="rve"/>
    <property type="match status" value="1"/>
</dbReference>
<dbReference type="InterPro" id="IPR001584">
    <property type="entry name" value="Integrase_cat-core"/>
</dbReference>
<dbReference type="PANTHER" id="PTHR46889:SF4">
    <property type="entry name" value="TRANSPOSASE INSO FOR INSERTION SEQUENCE ELEMENT IS911B-RELATED"/>
    <property type="match status" value="1"/>
</dbReference>
<dbReference type="NCBIfam" id="NF033516">
    <property type="entry name" value="transpos_IS3"/>
    <property type="match status" value="1"/>
</dbReference>
<sequence>MDRALLGHIRAIHTSSRQTDGHRRVQAALRADGRAVGRHRAARLMRAHGLRPKTRRTFRATTASKHSHPVAANLLDRQFTVAAPNRVWTADTTDIPTAEGWLYLAIVLDLFSRRIVGWAMDATMSQQSTSRALTMAIQRQRPGPGLVHHSDRGCQFAAANQAA</sequence>
<dbReference type="Gene3D" id="3.30.420.10">
    <property type="entry name" value="Ribonuclease H-like superfamily/Ribonuclease H"/>
    <property type="match status" value="1"/>
</dbReference>
<proteinExistence type="predicted"/>
<dbReference type="InterPro" id="IPR048020">
    <property type="entry name" value="Transpos_IS3"/>
</dbReference>
<feature type="domain" description="Integrase catalytic" evidence="1">
    <location>
        <begin position="80"/>
        <end position="163"/>
    </location>
</feature>
<dbReference type="InterPro" id="IPR036397">
    <property type="entry name" value="RNaseH_sf"/>
</dbReference>
<dbReference type="SUPFAM" id="SSF53098">
    <property type="entry name" value="Ribonuclease H-like"/>
    <property type="match status" value="1"/>
</dbReference>
<evidence type="ECO:0000313" key="3">
    <source>
        <dbReference type="Proteomes" id="UP000639419"/>
    </source>
</evidence>
<accession>A0ABX2KSK7</accession>
<reference evidence="2 3" key="1">
    <citation type="submission" date="2019-10" db="EMBL/GenBank/DDBJ databases">
        <title>Genome sequence of Azospirillum formosense CC-Nfb-7.</title>
        <authorList>
            <person name="Ambrosini A."/>
            <person name="Sant'Anna F.H."/>
            <person name="Cassan F.D."/>
            <person name="Souza E.M."/>
            <person name="Passaglia L.M.P."/>
        </authorList>
    </citation>
    <scope>NUCLEOTIDE SEQUENCE [LARGE SCALE GENOMIC DNA]</scope>
    <source>
        <strain evidence="2 3">CC-NFb-7</strain>
    </source>
</reference>
<protein>
    <submittedName>
        <fullName evidence="2">IS3 family transposase</fullName>
    </submittedName>
</protein>
<evidence type="ECO:0000259" key="1">
    <source>
        <dbReference type="PROSITE" id="PS50994"/>
    </source>
</evidence>
<dbReference type="InterPro" id="IPR025948">
    <property type="entry name" value="HTH-like_dom"/>
</dbReference>
<evidence type="ECO:0000313" key="2">
    <source>
        <dbReference type="EMBL" id="NUB18709.1"/>
    </source>
</evidence>
<keyword evidence="3" id="KW-1185">Reference proteome</keyword>
<name>A0ABX2KSK7_9PROT</name>
<dbReference type="Proteomes" id="UP000639419">
    <property type="component" value="Unassembled WGS sequence"/>
</dbReference>
<dbReference type="EMBL" id="WHOR01000025">
    <property type="protein sequence ID" value="NUB18709.1"/>
    <property type="molecule type" value="Genomic_DNA"/>
</dbReference>
<dbReference type="InterPro" id="IPR012337">
    <property type="entry name" value="RNaseH-like_sf"/>
</dbReference>
<gene>
    <name evidence="2" type="ORF">GBZ26_05675</name>
</gene>
<dbReference type="InterPro" id="IPR050900">
    <property type="entry name" value="Transposase_IS3/IS150/IS904"/>
</dbReference>
<dbReference type="Pfam" id="PF13276">
    <property type="entry name" value="HTH_21"/>
    <property type="match status" value="1"/>
</dbReference>
<comment type="caution">
    <text evidence="2">The sequence shown here is derived from an EMBL/GenBank/DDBJ whole genome shotgun (WGS) entry which is preliminary data.</text>
</comment>
<organism evidence="2 3">
    <name type="scientific">Azospirillum formosense</name>
    <dbReference type="NCBI Taxonomy" id="861533"/>
    <lineage>
        <taxon>Bacteria</taxon>
        <taxon>Pseudomonadati</taxon>
        <taxon>Pseudomonadota</taxon>
        <taxon>Alphaproteobacteria</taxon>
        <taxon>Rhodospirillales</taxon>
        <taxon>Azospirillaceae</taxon>
        <taxon>Azospirillum</taxon>
    </lineage>
</organism>